<keyword evidence="2" id="KW-0378">Hydrolase</keyword>
<dbReference type="STRING" id="1217970.SAMN05444002_3285"/>
<evidence type="ECO:0000259" key="1">
    <source>
        <dbReference type="Pfam" id="PF10026"/>
    </source>
</evidence>
<keyword evidence="2" id="KW-0645">Protease</keyword>
<dbReference type="AlphaFoldDB" id="A0A1N6HDI2"/>
<dbReference type="GO" id="GO:0006508">
    <property type="term" value="P:proteolysis"/>
    <property type="evidence" value="ECO:0007669"/>
    <property type="project" value="UniProtKB-KW"/>
</dbReference>
<evidence type="ECO:0000313" key="2">
    <source>
        <dbReference type="EMBL" id="SIO17840.1"/>
    </source>
</evidence>
<dbReference type="Pfam" id="PF10026">
    <property type="entry name" value="DUF2268"/>
    <property type="match status" value="1"/>
</dbReference>
<dbReference type="EMBL" id="FSRL01000001">
    <property type="protein sequence ID" value="SIO17840.1"/>
    <property type="molecule type" value="Genomic_DNA"/>
</dbReference>
<evidence type="ECO:0000313" key="3">
    <source>
        <dbReference type="Proteomes" id="UP000184932"/>
    </source>
</evidence>
<organism evidence="2 3">
    <name type="scientific">Vannielia litorea</name>
    <dbReference type="NCBI Taxonomy" id="1217970"/>
    <lineage>
        <taxon>Bacteria</taxon>
        <taxon>Pseudomonadati</taxon>
        <taxon>Pseudomonadota</taxon>
        <taxon>Alphaproteobacteria</taxon>
        <taxon>Rhodobacterales</taxon>
        <taxon>Paracoccaceae</taxon>
        <taxon>Vannielia</taxon>
    </lineage>
</organism>
<name>A0A1N6HDI2_9RHOB</name>
<sequence>MSGPPPLALHICNARGALDALAPWLGDLVRATHARAAARLPLGPLDVVLRAGSAVIAEKGHLGLAPGPGTLILTVDPESPALAENANESFERMVAHELHHAARWDGPGYGASLGAVLVSEGLACHFAQELFGSPLEPWEGAVPDALESHRETIRTLWSDPGYDHNEWFFGTGAYPMWLGYSAARQLVARYFAEHPTATAAALAHDPPERFRALL</sequence>
<reference evidence="3" key="1">
    <citation type="submission" date="2016-11" db="EMBL/GenBank/DDBJ databases">
        <authorList>
            <person name="Varghese N."/>
            <person name="Submissions S."/>
        </authorList>
    </citation>
    <scope>NUCLEOTIDE SEQUENCE [LARGE SCALE GENOMIC DNA]</scope>
    <source>
        <strain evidence="3">DSM 29440</strain>
    </source>
</reference>
<dbReference type="RefSeq" id="WP_074257203.1">
    <property type="nucleotide sequence ID" value="NZ_FSRL01000001.1"/>
</dbReference>
<accession>A0A1N6HDI2</accession>
<dbReference type="Proteomes" id="UP000184932">
    <property type="component" value="Unassembled WGS sequence"/>
</dbReference>
<proteinExistence type="predicted"/>
<keyword evidence="3" id="KW-1185">Reference proteome</keyword>
<dbReference type="GO" id="GO:0008233">
    <property type="term" value="F:peptidase activity"/>
    <property type="evidence" value="ECO:0007669"/>
    <property type="project" value="UniProtKB-KW"/>
</dbReference>
<dbReference type="InterPro" id="IPR018728">
    <property type="entry name" value="DUF2268"/>
</dbReference>
<dbReference type="OrthoDB" id="69012at2"/>
<gene>
    <name evidence="2" type="ORF">SAMN05444002_3285</name>
</gene>
<protein>
    <submittedName>
        <fullName evidence="2">Predicted Zn-dependent protease</fullName>
    </submittedName>
</protein>
<feature type="domain" description="DUF2268" evidence="1">
    <location>
        <begin position="50"/>
        <end position="206"/>
    </location>
</feature>